<keyword evidence="7" id="KW-1185">Reference proteome</keyword>
<dbReference type="PANTHER" id="PTHR36710">
    <property type="entry name" value="PECTINESTERASE INHIBITOR-LIKE"/>
    <property type="match status" value="1"/>
</dbReference>
<dbReference type="InterPro" id="IPR035513">
    <property type="entry name" value="Invertase/methylesterase_inhib"/>
</dbReference>
<proteinExistence type="inferred from homology"/>
<dbReference type="Proteomes" id="UP001642487">
    <property type="component" value="Chromosome 2"/>
</dbReference>
<dbReference type="InterPro" id="IPR034086">
    <property type="entry name" value="PMEI_plant"/>
</dbReference>
<accession>A0ABP0Y3N1</accession>
<keyword evidence="1 4" id="KW-0732">Signal</keyword>
<evidence type="ECO:0000256" key="1">
    <source>
        <dbReference type="ARBA" id="ARBA00022729"/>
    </source>
</evidence>
<name>A0ABP0Y3N1_9ROSI</name>
<protein>
    <recommendedName>
        <fullName evidence="5">Pectinesterase inhibitor domain-containing protein</fullName>
    </recommendedName>
</protein>
<evidence type="ECO:0000256" key="3">
    <source>
        <dbReference type="ARBA" id="ARBA00038471"/>
    </source>
</evidence>
<dbReference type="InterPro" id="IPR006501">
    <property type="entry name" value="Pectinesterase_inhib_dom"/>
</dbReference>
<dbReference type="CDD" id="cd15797">
    <property type="entry name" value="PMEI"/>
    <property type="match status" value="2"/>
</dbReference>
<dbReference type="Gene3D" id="1.20.140.40">
    <property type="entry name" value="Invertase/pectin methylesterase inhibitor family protein"/>
    <property type="match status" value="2"/>
</dbReference>
<feature type="domain" description="Pectinesterase inhibitor" evidence="5">
    <location>
        <begin position="218"/>
        <end position="357"/>
    </location>
</feature>
<dbReference type="SUPFAM" id="SSF101148">
    <property type="entry name" value="Plant invertase/pectin methylesterase inhibitor"/>
    <property type="match status" value="2"/>
</dbReference>
<feature type="domain" description="Pectinesterase inhibitor" evidence="5">
    <location>
        <begin position="29"/>
        <end position="170"/>
    </location>
</feature>
<dbReference type="EMBL" id="OZ021736">
    <property type="protein sequence ID" value="CAK9315049.1"/>
    <property type="molecule type" value="Genomic_DNA"/>
</dbReference>
<dbReference type="Pfam" id="PF04043">
    <property type="entry name" value="PMEI"/>
    <property type="match status" value="2"/>
</dbReference>
<gene>
    <name evidence="6" type="ORF">CITCOLO1_LOCUS6829</name>
</gene>
<organism evidence="6 7">
    <name type="scientific">Citrullus colocynthis</name>
    <name type="common">colocynth</name>
    <dbReference type="NCBI Taxonomy" id="252529"/>
    <lineage>
        <taxon>Eukaryota</taxon>
        <taxon>Viridiplantae</taxon>
        <taxon>Streptophyta</taxon>
        <taxon>Embryophyta</taxon>
        <taxon>Tracheophyta</taxon>
        <taxon>Spermatophyta</taxon>
        <taxon>Magnoliopsida</taxon>
        <taxon>eudicotyledons</taxon>
        <taxon>Gunneridae</taxon>
        <taxon>Pentapetalae</taxon>
        <taxon>rosids</taxon>
        <taxon>fabids</taxon>
        <taxon>Cucurbitales</taxon>
        <taxon>Cucurbitaceae</taxon>
        <taxon>Benincaseae</taxon>
        <taxon>Citrullus</taxon>
    </lineage>
</organism>
<dbReference type="NCBIfam" id="TIGR01614">
    <property type="entry name" value="PME_inhib"/>
    <property type="match status" value="2"/>
</dbReference>
<evidence type="ECO:0000313" key="6">
    <source>
        <dbReference type="EMBL" id="CAK9315049.1"/>
    </source>
</evidence>
<dbReference type="InterPro" id="IPR052421">
    <property type="entry name" value="PCW_Enzyme_Inhibitor"/>
</dbReference>
<comment type="similarity">
    <text evidence="3">Belongs to the PMEI family.</text>
</comment>
<evidence type="ECO:0000256" key="2">
    <source>
        <dbReference type="ARBA" id="ARBA00023157"/>
    </source>
</evidence>
<sequence length="363" mass="40609">MNCYQNRTSFIPALLLAAFFLTIVPSHGIPRENLVTICSKTSNPSLCQKILSNDSRTMSADLPMLSLISSNLTKKQANQNLDSFSKLSKNESDPEQKRSFERCVKYYHEIQANIQKAHQFSQQKIFRDNGPLVASKRLVIRCSQAIRINSLHIEVMNKLMILCCDISISVNQCAAANGHIQVSNISCQVTMAFSAYSSQLPTLFLILLIVHPALGDPATQQRIDRICRQNEDYGFCNRTFNENLRGPADYVGLTLIANDQVLRNTTNTYQFIVELQASTTDPATGAALETCRIGCSQVRQAFVQAISYFNQRDYANMVEVERAAPRGEAFCRPPIPESPLVERKRELRILIAMAVVTGHILAT</sequence>
<evidence type="ECO:0000256" key="4">
    <source>
        <dbReference type="SAM" id="SignalP"/>
    </source>
</evidence>
<feature type="signal peptide" evidence="4">
    <location>
        <begin position="1"/>
        <end position="28"/>
    </location>
</feature>
<evidence type="ECO:0000259" key="5">
    <source>
        <dbReference type="SMART" id="SM00856"/>
    </source>
</evidence>
<dbReference type="PANTHER" id="PTHR36710:SF1">
    <property type="entry name" value="F14J9.2 PROTEIN"/>
    <property type="match status" value="1"/>
</dbReference>
<reference evidence="6 7" key="1">
    <citation type="submission" date="2024-03" db="EMBL/GenBank/DDBJ databases">
        <authorList>
            <person name="Gkanogiannis A."/>
            <person name="Becerra Lopez-Lavalle L."/>
        </authorList>
    </citation>
    <scope>NUCLEOTIDE SEQUENCE [LARGE SCALE GENOMIC DNA]</scope>
</reference>
<evidence type="ECO:0000313" key="7">
    <source>
        <dbReference type="Proteomes" id="UP001642487"/>
    </source>
</evidence>
<dbReference type="SMART" id="SM00856">
    <property type="entry name" value="PMEI"/>
    <property type="match status" value="2"/>
</dbReference>
<keyword evidence="2" id="KW-1015">Disulfide bond</keyword>
<feature type="chain" id="PRO_5045941733" description="Pectinesterase inhibitor domain-containing protein" evidence="4">
    <location>
        <begin position="29"/>
        <end position="363"/>
    </location>
</feature>